<dbReference type="EMBL" id="OBEI01000006">
    <property type="protein sequence ID" value="SNZ09107.1"/>
    <property type="molecule type" value="Genomic_DNA"/>
</dbReference>
<feature type="transmembrane region" description="Helical" evidence="1">
    <location>
        <begin position="6"/>
        <end position="26"/>
    </location>
</feature>
<proteinExistence type="predicted"/>
<accession>A0A285NJH1</accession>
<gene>
    <name evidence="2" type="ORF">SAMN06265182_1479</name>
</gene>
<reference evidence="3" key="1">
    <citation type="submission" date="2017-09" db="EMBL/GenBank/DDBJ databases">
        <authorList>
            <person name="Varghese N."/>
            <person name="Submissions S."/>
        </authorList>
    </citation>
    <scope>NUCLEOTIDE SEQUENCE [LARGE SCALE GENOMIC DNA]</scope>
    <source>
        <strain evidence="3">DSM 15103</strain>
    </source>
</reference>
<dbReference type="AlphaFoldDB" id="A0A285NJH1"/>
<keyword evidence="1" id="KW-1133">Transmembrane helix</keyword>
<name>A0A285NJH1_9AQUI</name>
<evidence type="ECO:0000256" key="1">
    <source>
        <dbReference type="SAM" id="Phobius"/>
    </source>
</evidence>
<keyword evidence="1" id="KW-0472">Membrane</keyword>
<organism evidence="2 3">
    <name type="scientific">Persephonella hydrogeniphila</name>
    <dbReference type="NCBI Taxonomy" id="198703"/>
    <lineage>
        <taxon>Bacteria</taxon>
        <taxon>Pseudomonadati</taxon>
        <taxon>Aquificota</taxon>
        <taxon>Aquificia</taxon>
        <taxon>Aquificales</taxon>
        <taxon>Hydrogenothermaceae</taxon>
        <taxon>Persephonella</taxon>
    </lineage>
</organism>
<evidence type="ECO:0000313" key="3">
    <source>
        <dbReference type="Proteomes" id="UP000219036"/>
    </source>
</evidence>
<protein>
    <submittedName>
        <fullName evidence="2">Uncharacterized protein</fullName>
    </submittedName>
</protein>
<evidence type="ECO:0000313" key="2">
    <source>
        <dbReference type="EMBL" id="SNZ09107.1"/>
    </source>
</evidence>
<keyword evidence="1" id="KW-0812">Transmembrane</keyword>
<keyword evidence="3" id="KW-1185">Reference proteome</keyword>
<dbReference type="Proteomes" id="UP000219036">
    <property type="component" value="Unassembled WGS sequence"/>
</dbReference>
<sequence>MSNGALNILFLGGGIAHFSIALLSYFELPKKKSVNHLNLQKFPTDIKQY</sequence>